<organism evidence="2 3">
    <name type="scientific">Actinidia rufa</name>
    <dbReference type="NCBI Taxonomy" id="165716"/>
    <lineage>
        <taxon>Eukaryota</taxon>
        <taxon>Viridiplantae</taxon>
        <taxon>Streptophyta</taxon>
        <taxon>Embryophyta</taxon>
        <taxon>Tracheophyta</taxon>
        <taxon>Spermatophyta</taxon>
        <taxon>Magnoliopsida</taxon>
        <taxon>eudicotyledons</taxon>
        <taxon>Gunneridae</taxon>
        <taxon>Pentapetalae</taxon>
        <taxon>asterids</taxon>
        <taxon>Ericales</taxon>
        <taxon>Actinidiaceae</taxon>
        <taxon>Actinidia</taxon>
    </lineage>
</organism>
<evidence type="ECO:0000313" key="2">
    <source>
        <dbReference type="EMBL" id="GFZ14872.1"/>
    </source>
</evidence>
<evidence type="ECO:0000313" key="3">
    <source>
        <dbReference type="Proteomes" id="UP000585474"/>
    </source>
</evidence>
<keyword evidence="1" id="KW-0175">Coiled coil</keyword>
<keyword evidence="3" id="KW-1185">Reference proteome</keyword>
<name>A0A7J0GVQ9_9ERIC</name>
<dbReference type="AlphaFoldDB" id="A0A7J0GVQ9"/>
<protein>
    <submittedName>
        <fullName evidence="2">Uncharacterized protein</fullName>
    </submittedName>
</protein>
<gene>
    <name evidence="2" type="ORF">Acr_24g0010620</name>
</gene>
<evidence type="ECO:0000256" key="1">
    <source>
        <dbReference type="SAM" id="Coils"/>
    </source>
</evidence>
<feature type="coiled-coil region" evidence="1">
    <location>
        <begin position="113"/>
        <end position="140"/>
    </location>
</feature>
<comment type="caution">
    <text evidence="2">The sequence shown here is derived from an EMBL/GenBank/DDBJ whole genome shotgun (WGS) entry which is preliminary data.</text>
</comment>
<proteinExistence type="predicted"/>
<sequence length="162" mass="17797">MWVCLVGANAVFELKDICVFGYFLFPGVADCLPSNLVEYSVDAEAFECVLMVFWVVGRDTLYRLIVVLLDDCDNPNGCSKSAPSMCWAKLDLCGCVVGAGGSMAVCGGSNLKYASMQQDRKEAMGNIEELQKKTAEKEHLLSTYLNDNTKEKLQQAIEESVN</sequence>
<dbReference type="EMBL" id="BJWL01000024">
    <property type="protein sequence ID" value="GFZ14872.1"/>
    <property type="molecule type" value="Genomic_DNA"/>
</dbReference>
<accession>A0A7J0GVQ9</accession>
<reference evidence="2 3" key="1">
    <citation type="submission" date="2019-07" db="EMBL/GenBank/DDBJ databases">
        <title>De Novo Assembly of kiwifruit Actinidia rufa.</title>
        <authorList>
            <person name="Sugita-Konishi S."/>
            <person name="Sato K."/>
            <person name="Mori E."/>
            <person name="Abe Y."/>
            <person name="Kisaki G."/>
            <person name="Hamano K."/>
            <person name="Suezawa K."/>
            <person name="Otani M."/>
            <person name="Fukuda T."/>
            <person name="Manabe T."/>
            <person name="Gomi K."/>
            <person name="Tabuchi M."/>
            <person name="Akimitsu K."/>
            <person name="Kataoka I."/>
        </authorList>
    </citation>
    <scope>NUCLEOTIDE SEQUENCE [LARGE SCALE GENOMIC DNA]</scope>
    <source>
        <strain evidence="3">cv. Fuchu</strain>
    </source>
</reference>
<dbReference type="Proteomes" id="UP000585474">
    <property type="component" value="Unassembled WGS sequence"/>
</dbReference>